<keyword evidence="3" id="KW-1185">Reference proteome</keyword>
<dbReference type="Proteomes" id="UP001458880">
    <property type="component" value="Unassembled WGS sequence"/>
</dbReference>
<evidence type="ECO:0000256" key="1">
    <source>
        <dbReference type="SAM" id="MobiDB-lite"/>
    </source>
</evidence>
<dbReference type="EMBL" id="JASPKY010000293">
    <property type="protein sequence ID" value="KAK9710415.1"/>
    <property type="molecule type" value="Genomic_DNA"/>
</dbReference>
<comment type="caution">
    <text evidence="2">The sequence shown here is derived from an EMBL/GenBank/DDBJ whole genome shotgun (WGS) entry which is preliminary data.</text>
</comment>
<feature type="region of interest" description="Disordered" evidence="1">
    <location>
        <begin position="1"/>
        <end position="37"/>
    </location>
</feature>
<organism evidence="2 3">
    <name type="scientific">Popillia japonica</name>
    <name type="common">Japanese beetle</name>
    <dbReference type="NCBI Taxonomy" id="7064"/>
    <lineage>
        <taxon>Eukaryota</taxon>
        <taxon>Metazoa</taxon>
        <taxon>Ecdysozoa</taxon>
        <taxon>Arthropoda</taxon>
        <taxon>Hexapoda</taxon>
        <taxon>Insecta</taxon>
        <taxon>Pterygota</taxon>
        <taxon>Neoptera</taxon>
        <taxon>Endopterygota</taxon>
        <taxon>Coleoptera</taxon>
        <taxon>Polyphaga</taxon>
        <taxon>Scarabaeiformia</taxon>
        <taxon>Scarabaeidae</taxon>
        <taxon>Rutelinae</taxon>
        <taxon>Popillia</taxon>
    </lineage>
</organism>
<dbReference type="AlphaFoldDB" id="A0AAW1JZL1"/>
<evidence type="ECO:0000313" key="2">
    <source>
        <dbReference type="EMBL" id="KAK9710415.1"/>
    </source>
</evidence>
<evidence type="ECO:0000313" key="3">
    <source>
        <dbReference type="Proteomes" id="UP001458880"/>
    </source>
</evidence>
<reference evidence="2 3" key="1">
    <citation type="journal article" date="2024" name="BMC Genomics">
        <title>De novo assembly and annotation of Popillia japonica's genome with initial clues to its potential as an invasive pest.</title>
        <authorList>
            <person name="Cucini C."/>
            <person name="Boschi S."/>
            <person name="Funari R."/>
            <person name="Cardaioli E."/>
            <person name="Iannotti N."/>
            <person name="Marturano G."/>
            <person name="Paoli F."/>
            <person name="Bruttini M."/>
            <person name="Carapelli A."/>
            <person name="Frati F."/>
            <person name="Nardi F."/>
        </authorList>
    </citation>
    <scope>NUCLEOTIDE SEQUENCE [LARGE SCALE GENOMIC DNA]</scope>
    <source>
        <strain evidence="2">DMR45628</strain>
    </source>
</reference>
<feature type="compositionally biased region" description="Basic and acidic residues" evidence="1">
    <location>
        <begin position="14"/>
        <end position="37"/>
    </location>
</feature>
<accession>A0AAW1JZL1</accession>
<protein>
    <submittedName>
        <fullName evidence="2">Uncharacterized protein</fullName>
    </submittedName>
</protein>
<sequence length="79" mass="9532">MPNTRPTRRSIRNTQHDEVRRNTRRSLSEPRQPTEPKTETIANVTHLMIYQLTSRQHREVREPILQFEEKTTKLVETHE</sequence>
<proteinExistence type="predicted"/>
<gene>
    <name evidence="2" type="ORF">QE152_g26051</name>
</gene>
<feature type="compositionally biased region" description="Basic residues" evidence="1">
    <location>
        <begin position="1"/>
        <end position="11"/>
    </location>
</feature>
<name>A0AAW1JZL1_POPJA</name>